<name>A0ABP8FK75_9BACT</name>
<sequence>MKDRLEDFVKAHRDEFDSFAPRPDLWQEIASELEPGGQTTMHVEPETGKEATIIALNWNVAWRYAAAVAMLVSVFLTAWYYGANSAQAPQMAATQPASLEKIAPELKQIETQFVSVIEQKESQLQAYDLKALGMDKEWEQEAKALDASYNQLKQELYTTPNKAELIQAMSDNLKMRIAILNRQLAILENIQTVKQQNTDETTSI</sequence>
<evidence type="ECO:0000256" key="1">
    <source>
        <dbReference type="SAM" id="Coils"/>
    </source>
</evidence>
<dbReference type="Proteomes" id="UP001501844">
    <property type="component" value="Unassembled WGS sequence"/>
</dbReference>
<keyword evidence="1" id="KW-0175">Coiled coil</keyword>
<evidence type="ECO:0000313" key="4">
    <source>
        <dbReference type="Proteomes" id="UP001501844"/>
    </source>
</evidence>
<keyword evidence="4" id="KW-1185">Reference proteome</keyword>
<keyword evidence="2" id="KW-0812">Transmembrane</keyword>
<evidence type="ECO:0008006" key="5">
    <source>
        <dbReference type="Google" id="ProtNLM"/>
    </source>
</evidence>
<keyword evidence="2" id="KW-1133">Transmembrane helix</keyword>
<gene>
    <name evidence="3" type="ORF">GCM10023183_19690</name>
</gene>
<feature type="coiled-coil region" evidence="1">
    <location>
        <begin position="135"/>
        <end position="190"/>
    </location>
</feature>
<protein>
    <recommendedName>
        <fullName evidence="5">Anti-sigma factor</fullName>
    </recommendedName>
</protein>
<proteinExistence type="predicted"/>
<reference evidence="4" key="1">
    <citation type="journal article" date="2019" name="Int. J. Syst. Evol. Microbiol.">
        <title>The Global Catalogue of Microorganisms (GCM) 10K type strain sequencing project: providing services to taxonomists for standard genome sequencing and annotation.</title>
        <authorList>
            <consortium name="The Broad Institute Genomics Platform"/>
            <consortium name="The Broad Institute Genome Sequencing Center for Infectious Disease"/>
            <person name="Wu L."/>
            <person name="Ma J."/>
        </authorList>
    </citation>
    <scope>NUCLEOTIDE SEQUENCE [LARGE SCALE GENOMIC DNA]</scope>
    <source>
        <strain evidence="4">JCM 17917</strain>
    </source>
</reference>
<evidence type="ECO:0000313" key="3">
    <source>
        <dbReference type="EMBL" id="GAA4305452.1"/>
    </source>
</evidence>
<organism evidence="3 4">
    <name type="scientific">Nibribacter koreensis</name>
    <dbReference type="NCBI Taxonomy" id="1084519"/>
    <lineage>
        <taxon>Bacteria</taxon>
        <taxon>Pseudomonadati</taxon>
        <taxon>Bacteroidota</taxon>
        <taxon>Cytophagia</taxon>
        <taxon>Cytophagales</taxon>
        <taxon>Hymenobacteraceae</taxon>
        <taxon>Nibribacter</taxon>
    </lineage>
</organism>
<accession>A0ABP8FK75</accession>
<dbReference type="RefSeq" id="WP_345165249.1">
    <property type="nucleotide sequence ID" value="NZ_BAABGX010000002.1"/>
</dbReference>
<feature type="transmembrane region" description="Helical" evidence="2">
    <location>
        <begin position="61"/>
        <end position="81"/>
    </location>
</feature>
<evidence type="ECO:0000256" key="2">
    <source>
        <dbReference type="SAM" id="Phobius"/>
    </source>
</evidence>
<comment type="caution">
    <text evidence="3">The sequence shown here is derived from an EMBL/GenBank/DDBJ whole genome shotgun (WGS) entry which is preliminary data.</text>
</comment>
<keyword evidence="2" id="KW-0472">Membrane</keyword>
<dbReference type="EMBL" id="BAABGX010000002">
    <property type="protein sequence ID" value="GAA4305452.1"/>
    <property type="molecule type" value="Genomic_DNA"/>
</dbReference>